<dbReference type="InterPro" id="IPR001199">
    <property type="entry name" value="Cyt_B5-like_heme/steroid-bd"/>
</dbReference>
<dbReference type="PROSITE" id="PS00191">
    <property type="entry name" value="CYTOCHROME_B5_1"/>
    <property type="match status" value="1"/>
</dbReference>
<evidence type="ECO:0000256" key="6">
    <source>
        <dbReference type="SAM" id="MobiDB-lite"/>
    </source>
</evidence>
<comment type="similarity">
    <text evidence="4 5">Belongs to the cytochrome b5 family.</text>
</comment>
<evidence type="ECO:0000259" key="7">
    <source>
        <dbReference type="PROSITE" id="PS50255"/>
    </source>
</evidence>
<dbReference type="PANTHER" id="PTHR19359:SF14">
    <property type="entry name" value="CYTOCHROME B5 A"/>
    <property type="match status" value="1"/>
</dbReference>
<organism evidence="8 9">
    <name type="scientific">Symbiodinium natans</name>
    <dbReference type="NCBI Taxonomy" id="878477"/>
    <lineage>
        <taxon>Eukaryota</taxon>
        <taxon>Sar</taxon>
        <taxon>Alveolata</taxon>
        <taxon>Dinophyceae</taxon>
        <taxon>Suessiales</taxon>
        <taxon>Symbiodiniaceae</taxon>
        <taxon>Symbiodinium</taxon>
    </lineage>
</organism>
<dbReference type="GO" id="GO:0016020">
    <property type="term" value="C:membrane"/>
    <property type="evidence" value="ECO:0007669"/>
    <property type="project" value="TreeGrafter"/>
</dbReference>
<dbReference type="AlphaFoldDB" id="A0A812IGR7"/>
<name>A0A812IGR7_9DINO</name>
<protein>
    <recommendedName>
        <fullName evidence="7">Cytochrome b5 heme-binding domain-containing protein</fullName>
    </recommendedName>
</protein>
<reference evidence="8" key="1">
    <citation type="submission" date="2021-02" db="EMBL/GenBank/DDBJ databases">
        <authorList>
            <person name="Dougan E. K."/>
            <person name="Rhodes N."/>
            <person name="Thang M."/>
            <person name="Chan C."/>
        </authorList>
    </citation>
    <scope>NUCLEOTIDE SEQUENCE</scope>
</reference>
<feature type="transmembrane region" description="Helical" evidence="5">
    <location>
        <begin position="113"/>
        <end position="133"/>
    </location>
</feature>
<dbReference type="Pfam" id="PF00173">
    <property type="entry name" value="Cyt-b5"/>
    <property type="match status" value="1"/>
</dbReference>
<evidence type="ECO:0000256" key="1">
    <source>
        <dbReference type="ARBA" id="ARBA00022617"/>
    </source>
</evidence>
<feature type="domain" description="Cytochrome b5 heme-binding" evidence="7">
    <location>
        <begin position="7"/>
        <end position="84"/>
    </location>
</feature>
<sequence>MPEGKARRKITAAELEKHGSEDNAWMALHGLVLNLSKDFLDEHPGGPDVVTALAGKDGTQDFEDISHSDSARDWASKLIIGYMESAAEEEGIETKLVPKHAEAAAKGGGGGGLGAFVPAVLVLGLALGAYYFLNKCYGSEGGLDQRRVKEPKAGERKKAPEKPASVELSDGEGVKVPPLPQRTLPGGYAVGERAVTLISREAQNQTLLMELGQEGNVVGAVERRFGSEVDLRLLVQFPRGVCWWLSPFQISQPAQFGAARAAGIFGFNWGCRVKSLITLLNPPAHQPHQELWLGDEGTVVGPSVVKGKLAVRFDNGIGEWSIWPSLICKTEAYEEAVQEKIQGFARGDRVRSLGQVFGSRSFDETRLAVAEGEEGTIVGPGHAGGKVLVHFDADDRVWSLDPKQLESTSSCI</sequence>
<comment type="caution">
    <text evidence="8">The sequence shown here is derived from an EMBL/GenBank/DDBJ whole genome shotgun (WGS) entry which is preliminary data.</text>
</comment>
<gene>
    <name evidence="8" type="ORF">SNAT2548_LOCUS3958</name>
</gene>
<dbReference type="InterPro" id="IPR018506">
    <property type="entry name" value="Cyt_B5_heme-BS"/>
</dbReference>
<dbReference type="InterPro" id="IPR036400">
    <property type="entry name" value="Cyt_B5-like_heme/steroid_sf"/>
</dbReference>
<dbReference type="Gene3D" id="3.10.120.10">
    <property type="entry name" value="Cytochrome b5-like heme/steroid binding domain"/>
    <property type="match status" value="1"/>
</dbReference>
<keyword evidence="9" id="KW-1185">Reference proteome</keyword>
<accession>A0A812IGR7</accession>
<keyword evidence="5" id="KW-0812">Transmembrane</keyword>
<dbReference type="InterPro" id="IPR050668">
    <property type="entry name" value="Cytochrome_b5"/>
</dbReference>
<feature type="region of interest" description="Disordered" evidence="6">
    <location>
        <begin position="147"/>
        <end position="178"/>
    </location>
</feature>
<keyword evidence="1 5" id="KW-0349">Heme</keyword>
<evidence type="ECO:0000256" key="5">
    <source>
        <dbReference type="RuleBase" id="RU362121"/>
    </source>
</evidence>
<evidence type="ECO:0000256" key="3">
    <source>
        <dbReference type="ARBA" id="ARBA00023004"/>
    </source>
</evidence>
<keyword evidence="5" id="KW-0472">Membrane</keyword>
<dbReference type="PROSITE" id="PS50255">
    <property type="entry name" value="CYTOCHROME_B5_2"/>
    <property type="match status" value="1"/>
</dbReference>
<evidence type="ECO:0000256" key="4">
    <source>
        <dbReference type="ARBA" id="ARBA00038168"/>
    </source>
</evidence>
<dbReference type="OrthoDB" id="424196at2759"/>
<evidence type="ECO:0000313" key="8">
    <source>
        <dbReference type="EMBL" id="CAE7032966.1"/>
    </source>
</evidence>
<keyword evidence="3 5" id="KW-0408">Iron</keyword>
<keyword evidence="2 5" id="KW-0479">Metal-binding</keyword>
<dbReference type="SMART" id="SM01117">
    <property type="entry name" value="Cyt-b5"/>
    <property type="match status" value="1"/>
</dbReference>
<proteinExistence type="inferred from homology"/>
<dbReference type="EMBL" id="CAJNDS010000242">
    <property type="protein sequence ID" value="CAE7032966.1"/>
    <property type="molecule type" value="Genomic_DNA"/>
</dbReference>
<dbReference type="PANTHER" id="PTHR19359">
    <property type="entry name" value="CYTOCHROME B5"/>
    <property type="match status" value="1"/>
</dbReference>
<dbReference type="Proteomes" id="UP000604046">
    <property type="component" value="Unassembled WGS sequence"/>
</dbReference>
<dbReference type="SUPFAM" id="SSF55856">
    <property type="entry name" value="Cytochrome b5-like heme/steroid binding domain"/>
    <property type="match status" value="1"/>
</dbReference>
<evidence type="ECO:0000256" key="2">
    <source>
        <dbReference type="ARBA" id="ARBA00022723"/>
    </source>
</evidence>
<dbReference type="GO" id="GO:0046872">
    <property type="term" value="F:metal ion binding"/>
    <property type="evidence" value="ECO:0007669"/>
    <property type="project" value="UniProtKB-UniRule"/>
</dbReference>
<feature type="compositionally biased region" description="Basic and acidic residues" evidence="6">
    <location>
        <begin position="147"/>
        <end position="161"/>
    </location>
</feature>
<evidence type="ECO:0000313" key="9">
    <source>
        <dbReference type="Proteomes" id="UP000604046"/>
    </source>
</evidence>
<keyword evidence="5" id="KW-1133">Transmembrane helix</keyword>
<dbReference type="GO" id="GO:0020037">
    <property type="term" value="F:heme binding"/>
    <property type="evidence" value="ECO:0007669"/>
    <property type="project" value="UniProtKB-UniRule"/>
</dbReference>